<feature type="compositionally biased region" description="Basic and acidic residues" evidence="2">
    <location>
        <begin position="118"/>
        <end position="133"/>
    </location>
</feature>
<feature type="compositionally biased region" description="Basic residues" evidence="2">
    <location>
        <begin position="10"/>
        <end position="23"/>
    </location>
</feature>
<dbReference type="GO" id="GO:0032259">
    <property type="term" value="P:methylation"/>
    <property type="evidence" value="ECO:0007669"/>
    <property type="project" value="UniProtKB-KW"/>
</dbReference>
<feature type="compositionally biased region" description="Basic and acidic residues" evidence="2">
    <location>
        <begin position="53"/>
        <end position="68"/>
    </location>
</feature>
<feature type="region of interest" description="Disordered" evidence="2">
    <location>
        <begin position="1"/>
        <end position="188"/>
    </location>
</feature>
<keyword evidence="4" id="KW-1185">Reference proteome</keyword>
<evidence type="ECO:0000256" key="2">
    <source>
        <dbReference type="SAM" id="MobiDB-lite"/>
    </source>
</evidence>
<organism evidence="3 4">
    <name type="scientific">Caerostris extrusa</name>
    <name type="common">Bark spider</name>
    <name type="synonym">Caerostris bankana</name>
    <dbReference type="NCBI Taxonomy" id="172846"/>
    <lineage>
        <taxon>Eukaryota</taxon>
        <taxon>Metazoa</taxon>
        <taxon>Ecdysozoa</taxon>
        <taxon>Arthropoda</taxon>
        <taxon>Chelicerata</taxon>
        <taxon>Arachnida</taxon>
        <taxon>Araneae</taxon>
        <taxon>Araneomorphae</taxon>
        <taxon>Entelegynae</taxon>
        <taxon>Araneoidea</taxon>
        <taxon>Araneidae</taxon>
        <taxon>Caerostris</taxon>
    </lineage>
</organism>
<keyword evidence="3" id="KW-0808">Transferase</keyword>
<evidence type="ECO:0000313" key="4">
    <source>
        <dbReference type="Proteomes" id="UP001054945"/>
    </source>
</evidence>
<keyword evidence="1" id="KW-0175">Coiled coil</keyword>
<reference evidence="3 4" key="1">
    <citation type="submission" date="2021-06" db="EMBL/GenBank/DDBJ databases">
        <title>Caerostris extrusa draft genome.</title>
        <authorList>
            <person name="Kono N."/>
            <person name="Arakawa K."/>
        </authorList>
    </citation>
    <scope>NUCLEOTIDE SEQUENCE [LARGE SCALE GENOMIC DNA]</scope>
</reference>
<feature type="compositionally biased region" description="Acidic residues" evidence="2">
    <location>
        <begin position="95"/>
        <end position="105"/>
    </location>
</feature>
<comment type="caution">
    <text evidence="3">The sequence shown here is derived from an EMBL/GenBank/DDBJ whole genome shotgun (WGS) entry which is preliminary data.</text>
</comment>
<sequence>MGRKGEFKDKPKRGPGRKAKKQKPPQLPTHLQAERDPTFVSRRAKKRLNKQKRASEQHEKETREKLSEMLESVDDDEQYEDDDEKIIPKNQELLSENDDSDDDEQNIEKQVKKKGKIDKKSKLFSDDNTEWLKPKSSKQELFQDTDNEEEEEDQDLGRMADDSDDDDDVLGDEFNADSSGSDENDLLPIEKKAKKLAKKEAELKKLEEAELQSNLAVLNQRVKDIAHVLADFQKRREENRSRVEYMNQLKADLCSYYNYNEFMMEKLMELFPPNEKINSSAITGR</sequence>
<feature type="coiled-coil region" evidence="1">
    <location>
        <begin position="189"/>
        <end position="216"/>
    </location>
</feature>
<dbReference type="EMBL" id="BPLR01007252">
    <property type="protein sequence ID" value="GIY15603.1"/>
    <property type="molecule type" value="Genomic_DNA"/>
</dbReference>
<evidence type="ECO:0000313" key="3">
    <source>
        <dbReference type="EMBL" id="GIY15603.1"/>
    </source>
</evidence>
<dbReference type="GO" id="GO:0008168">
    <property type="term" value="F:methyltransferase activity"/>
    <property type="evidence" value="ECO:0007669"/>
    <property type="project" value="UniProtKB-KW"/>
</dbReference>
<feature type="compositionally biased region" description="Acidic residues" evidence="2">
    <location>
        <begin position="71"/>
        <end position="84"/>
    </location>
</feature>
<feature type="compositionally biased region" description="Acidic residues" evidence="2">
    <location>
        <begin position="143"/>
        <end position="154"/>
    </location>
</feature>
<accession>A0AAV4R6B3</accession>
<feature type="compositionally biased region" description="Acidic residues" evidence="2">
    <location>
        <begin position="162"/>
        <end position="185"/>
    </location>
</feature>
<protein>
    <submittedName>
        <fullName evidence="3">Ribosomal RNA methyltransferase NOP2</fullName>
    </submittedName>
</protein>
<feature type="compositionally biased region" description="Basic residues" evidence="2">
    <location>
        <begin position="42"/>
        <end position="52"/>
    </location>
</feature>
<keyword evidence="3" id="KW-0489">Methyltransferase</keyword>
<proteinExistence type="predicted"/>
<evidence type="ECO:0000256" key="1">
    <source>
        <dbReference type="SAM" id="Coils"/>
    </source>
</evidence>
<dbReference type="AlphaFoldDB" id="A0AAV4R6B3"/>
<dbReference type="Proteomes" id="UP001054945">
    <property type="component" value="Unassembled WGS sequence"/>
</dbReference>
<gene>
    <name evidence="3" type="primary">X975_22335</name>
    <name evidence="3" type="ORF">CEXT_412081</name>
</gene>
<name>A0AAV4R6B3_CAEEX</name>